<evidence type="ECO:0000313" key="1">
    <source>
        <dbReference type="EMBL" id="APZ76238.1"/>
    </source>
</evidence>
<accession>A0A1P8VIR6</accession>
<sequence>MFRDKVSSTIKDILTLSIFKNNGQYNAVNREEDCSKDLSRCSNTTCGNKACSVLNIPVYVNSNDTRLGKNNGPCSGHTQKTCVKKNTSDKSMYLDDFTVDDWITGKLIYV</sequence>
<gene>
    <name evidence="1" type="primary">ORF23</name>
    <name evidence="1" type="ORF">MRV_0027</name>
</gene>
<evidence type="ECO:0000313" key="2">
    <source>
        <dbReference type="Proteomes" id="UP000202182"/>
    </source>
</evidence>
<dbReference type="Proteomes" id="UP000202182">
    <property type="component" value="Segment"/>
</dbReference>
<proteinExistence type="predicted"/>
<organism evidence="1">
    <name type="scientific">Murid betaherpesvirus 3</name>
    <dbReference type="NCBI Taxonomy" id="2560603"/>
    <lineage>
        <taxon>Viruses</taxon>
        <taxon>Duplodnaviria</taxon>
        <taxon>Heunggongvirae</taxon>
        <taxon>Peploviricota</taxon>
        <taxon>Herviviricetes</taxon>
        <taxon>Herpesvirales</taxon>
        <taxon>Orthoherpesviridae</taxon>
        <taxon>Betaherpesvirinae</taxon>
        <taxon>Roseolovirus</taxon>
        <taxon>Roseolovirus muridbeta3</taxon>
    </lineage>
</organism>
<name>A0A1P8VIR6_9BETA</name>
<dbReference type="KEGG" id="vg:30999364"/>
<dbReference type="EMBL" id="KY355735">
    <property type="protein sequence ID" value="APZ76238.1"/>
    <property type="molecule type" value="Genomic_DNA"/>
</dbReference>
<protein>
    <submittedName>
        <fullName evidence="1">Uncharacterized protein</fullName>
    </submittedName>
</protein>
<keyword evidence="2" id="KW-1185">Reference proteome</keyword>
<reference evidence="1" key="1">
    <citation type="submission" date="2016-12" db="EMBL/GenBank/DDBJ databases">
        <title>A murine herpesvirus closely related to ubiquitous human herpesviruses causes T-cell depletion.</title>
        <authorList>
            <person name="Patel S.J."/>
            <person name="Zhao G."/>
            <person name="Penna V.R."/>
            <person name="Park E."/>
            <person name="Lauron E.J."/>
            <person name="Harvey I.B."/>
            <person name="Beatty W.L."/>
            <person name="Plougastel-Douglas B."/>
            <person name="Poursine-Laurent J."/>
            <person name="Fremont D.H."/>
            <person name="Wang D."/>
            <person name="Yokoyama W.M."/>
        </authorList>
    </citation>
    <scope>NUCLEOTIDE SEQUENCE [LARGE SCALE GENOMIC DNA]</scope>
    <source>
        <strain evidence="1">YOK1</strain>
    </source>
</reference>